<evidence type="ECO:0000313" key="2">
    <source>
        <dbReference type="Proteomes" id="UP001058074"/>
    </source>
</evidence>
<comment type="caution">
    <text evidence="1">The sequence shown here is derived from an EMBL/GenBank/DDBJ whole genome shotgun (WGS) entry which is preliminary data.</text>
</comment>
<dbReference type="Proteomes" id="UP001058074">
    <property type="component" value="Unassembled WGS sequence"/>
</dbReference>
<dbReference type="EMBL" id="BROD01000001">
    <property type="protein sequence ID" value="GKX65650.1"/>
    <property type="molecule type" value="Genomic_DNA"/>
</dbReference>
<organism evidence="1 2">
    <name type="scientific">Inconstantimicrobium mannanitabidum</name>
    <dbReference type="NCBI Taxonomy" id="1604901"/>
    <lineage>
        <taxon>Bacteria</taxon>
        <taxon>Bacillati</taxon>
        <taxon>Bacillota</taxon>
        <taxon>Clostridia</taxon>
        <taxon>Eubacteriales</taxon>
        <taxon>Clostridiaceae</taxon>
        <taxon>Inconstantimicrobium</taxon>
    </lineage>
</organism>
<gene>
    <name evidence="1" type="ORF">rsdtw13_09080</name>
</gene>
<sequence>MADEIQGLAVKTTISDDLFTKGVSKINASMKLLQSEFKASSEHLKTFGTASQQLSVKSENLNKAIELQKQKVKALQESYQKSKTECGEFANSTMSAGTKVNNAVAQLAKMQNELKSVDAELKKAEADEKKLGISEGLNKFSTKIDNVVGKFKKLAVPLVGAGVASGKMAMDFEDSMAKVNTISDSTQVPLDTLRKQILKLSSDTGISADEIANNVYDAISAGQKTGDAVNFVSNSTKLAKAGFAEAGQSLDALTTILNAYKLKASEVNNVSDILIQTQNVGKVTVGELSNDIGKVIPTASALGVNLKQLGASYALMTSNGIKSAEATTYLNSMLNELGKSGTVSDKSLRQITGQSFKQLTAGGKNISDVLNILNNNAKKSGKSLSDMFGNAEAGKAALVLSQNAGQDYSKTLKDMGNVAGATEQAFDKVNNTDGQKFRKSLNEGKNAMIQFGDTASPIIDVFSSNLSSLTKWLNSLDNGQRKVVLGLGTFTLGAGATLIGISKLSKGIIAITDGINILKSSTLIANGATKMMTLAQGALNIVMNANPIGLVVLAITALVAGFILAYNKCEWFRNMVNGAFKAIGGAIKWALNEVVGFIKNWGAEILIPIAPFIGIPLTIMKHWGQIKEFFGNLGTWLKQKLKDMFHFDLPHIPLPHFNIDGKFSLTPPSIPTLGVKWYAKGGIMTQPTLFGMDGNNAMVGGEAGHEAVLPLSLLWQQLNSNFNRLEQRLNSNSSVPIYVNITVDNNLDSKKLSNLVTTKVIKAIDKNKDRKRV</sequence>
<proteinExistence type="predicted"/>
<evidence type="ECO:0000313" key="1">
    <source>
        <dbReference type="EMBL" id="GKX65650.1"/>
    </source>
</evidence>
<accession>A0ACB5R969</accession>
<protein>
    <submittedName>
        <fullName evidence="1">Uncharacterized protein</fullName>
    </submittedName>
</protein>
<reference evidence="1" key="1">
    <citation type="journal article" date="2025" name="Int. J. Syst. Evol. Microbiol.">
        <title>Inconstantimicrobium mannanitabidum sp. nov., a novel member of the family Clostridiaceae isolated from anoxic soil under the treatment of reductive soil disinfestation.</title>
        <authorList>
            <person name="Ueki A."/>
            <person name="Tonouchi A."/>
            <person name="Honma S."/>
            <person name="Kaku N."/>
            <person name="Ueki K."/>
        </authorList>
    </citation>
    <scope>NUCLEOTIDE SEQUENCE</scope>
    <source>
        <strain evidence="1">TW13</strain>
    </source>
</reference>
<keyword evidence="2" id="KW-1185">Reference proteome</keyword>
<name>A0ACB5R969_9CLOT</name>